<dbReference type="EMBL" id="JABURY010000015">
    <property type="protein sequence ID" value="MBC9130907.1"/>
    <property type="molecule type" value="Genomic_DNA"/>
</dbReference>
<feature type="transmembrane region" description="Helical" evidence="1">
    <location>
        <begin position="67"/>
        <end position="92"/>
    </location>
</feature>
<sequence length="138" mass="14872">MLVTCIILIILGIAAAPSIVLSKKPNAKDILDKLVPYQGWLGVIVCVIGIWSAIGGILGIQYLHIAPFYWLAGMAVSLVEVLLGFIMGFGLINKYVLSRNSASEEKGRQLLENLLPMQEKLGIAAIIIGIVALIITFI</sequence>
<keyword evidence="1" id="KW-0812">Transmembrane</keyword>
<evidence type="ECO:0000313" key="2">
    <source>
        <dbReference type="EMBL" id="MBC9130907.1"/>
    </source>
</evidence>
<feature type="transmembrane region" description="Helical" evidence="1">
    <location>
        <begin position="121"/>
        <end position="137"/>
    </location>
</feature>
<protein>
    <submittedName>
        <fullName evidence="2">Uncharacterized protein</fullName>
    </submittedName>
</protein>
<evidence type="ECO:0000256" key="1">
    <source>
        <dbReference type="SAM" id="Phobius"/>
    </source>
</evidence>
<reference evidence="2 3" key="1">
    <citation type="submission" date="2020-06" db="EMBL/GenBank/DDBJ databases">
        <title>Frischella cerana isolated from Apis cerana gut homogenate.</title>
        <authorList>
            <person name="Wolter L.A."/>
            <person name="Suenami S."/>
            <person name="Miyazaki R."/>
        </authorList>
    </citation>
    <scope>NUCLEOTIDE SEQUENCE [LARGE SCALE GENOMIC DNA]</scope>
    <source>
        <strain evidence="2 3">Ac13</strain>
    </source>
</reference>
<keyword evidence="3" id="KW-1185">Reference proteome</keyword>
<keyword evidence="1" id="KW-0472">Membrane</keyword>
<feature type="transmembrane region" description="Helical" evidence="1">
    <location>
        <begin position="38"/>
        <end position="60"/>
    </location>
</feature>
<proteinExistence type="predicted"/>
<keyword evidence="1" id="KW-1133">Transmembrane helix</keyword>
<dbReference type="RefSeq" id="WP_187755351.1">
    <property type="nucleotide sequence ID" value="NZ_JABURY010000015.1"/>
</dbReference>
<comment type="caution">
    <text evidence="2">The sequence shown here is derived from an EMBL/GenBank/DDBJ whole genome shotgun (WGS) entry which is preliminary data.</text>
</comment>
<dbReference type="Proteomes" id="UP000651208">
    <property type="component" value="Unassembled WGS sequence"/>
</dbReference>
<evidence type="ECO:0000313" key="3">
    <source>
        <dbReference type="Proteomes" id="UP000651208"/>
    </source>
</evidence>
<organism evidence="2 3">
    <name type="scientific">Frischella japonica</name>
    <dbReference type="NCBI Taxonomy" id="2741544"/>
    <lineage>
        <taxon>Bacteria</taxon>
        <taxon>Pseudomonadati</taxon>
        <taxon>Pseudomonadota</taxon>
        <taxon>Gammaproteobacteria</taxon>
        <taxon>Orbales</taxon>
        <taxon>Orbaceae</taxon>
        <taxon>Frischella</taxon>
    </lineage>
</organism>
<accession>A0ABR7QXG5</accession>
<name>A0ABR7QXG5_9GAMM</name>
<gene>
    <name evidence="2" type="ORF">FcAc13_06240</name>
</gene>